<gene>
    <name evidence="1" type="ORF">EV187_0906</name>
</gene>
<dbReference type="InterPro" id="IPR043148">
    <property type="entry name" value="TagF_C"/>
</dbReference>
<reference evidence="1 2" key="1">
    <citation type="submission" date="2019-02" db="EMBL/GenBank/DDBJ databases">
        <title>Genomic Encyclopedia of Type Strains, Phase IV (KMG-IV): sequencing the most valuable type-strain genomes for metagenomic binning, comparative biology and taxonomic classification.</title>
        <authorList>
            <person name="Goeker M."/>
        </authorList>
    </citation>
    <scope>NUCLEOTIDE SEQUENCE [LARGE SCALE GENOMIC DNA]</scope>
    <source>
        <strain evidence="1 2">DSM 43045</strain>
    </source>
</reference>
<protein>
    <recommendedName>
        <fullName evidence="3">CDP-glycerol:poly(Glycerophosphate) glycerophosphotransferase</fullName>
    </recommendedName>
</protein>
<proteinExistence type="predicted"/>
<accession>A0A4Q7MKP4</accession>
<dbReference type="OrthoDB" id="2334812at2"/>
<comment type="caution">
    <text evidence="1">The sequence shown here is derived from an EMBL/GenBank/DDBJ whole genome shotgun (WGS) entry which is preliminary data.</text>
</comment>
<dbReference type="AlphaFoldDB" id="A0A4Q7MKP4"/>
<dbReference type="Gene3D" id="3.40.50.12580">
    <property type="match status" value="1"/>
</dbReference>
<sequence>MSGIMHRVLNYGMNVLKMPGRVKELHEMTVESTRLQARILRELRDAASVTLERVCSIDGVTPWAGGPIRVVMLVHYLEAWASLEPVFRAMEADDAFEVTVASIPRRFPGAPGFSGEHVVDAELTARGVRHVRLPFADSSESLDLLRALRPHVVFRQSQWDADVPPGFSTRALSFARLCLVPYETMNIVENVRHAGTPTDTAVDTPYHRAAWRVFCANDVVQRAAIEGATLGAEQFVVTGHPKSIAIREAEGHWPIDGPRRPRIAWSAHHSIGDDWTRFGLFPAMSEAMLRFAETHPECDVVFLPHPMLLTFGGHHQSPVTQVEVDAFLERWAALPNTATYTGVDYPSVLRASDALITDGLSMLIEYQLLGKPLVFVERDGHRPFNDVGDVVVTGAHRIGDVAAAITAVHRFACGEVDPLRDRQAANVADLFPHPDPDRLILDAIRTGLSASRLEA</sequence>
<dbReference type="EMBL" id="SGWY01000001">
    <property type="protein sequence ID" value="RZS68477.1"/>
    <property type="molecule type" value="Genomic_DNA"/>
</dbReference>
<name>A0A4Q7MKP4_9MICO</name>
<dbReference type="RefSeq" id="WP_130351785.1">
    <property type="nucleotide sequence ID" value="NZ_SGWY01000001.1"/>
</dbReference>
<dbReference type="SUPFAM" id="SSF53756">
    <property type="entry name" value="UDP-Glycosyltransferase/glycogen phosphorylase"/>
    <property type="match status" value="1"/>
</dbReference>
<evidence type="ECO:0008006" key="3">
    <source>
        <dbReference type="Google" id="ProtNLM"/>
    </source>
</evidence>
<keyword evidence="2" id="KW-1185">Reference proteome</keyword>
<evidence type="ECO:0000313" key="1">
    <source>
        <dbReference type="EMBL" id="RZS68477.1"/>
    </source>
</evidence>
<dbReference type="Proteomes" id="UP000293289">
    <property type="component" value="Unassembled WGS sequence"/>
</dbReference>
<organism evidence="1 2">
    <name type="scientific">Agromyces ramosus</name>
    <dbReference type="NCBI Taxonomy" id="33879"/>
    <lineage>
        <taxon>Bacteria</taxon>
        <taxon>Bacillati</taxon>
        <taxon>Actinomycetota</taxon>
        <taxon>Actinomycetes</taxon>
        <taxon>Micrococcales</taxon>
        <taxon>Microbacteriaceae</taxon>
        <taxon>Agromyces</taxon>
    </lineage>
</organism>
<evidence type="ECO:0000313" key="2">
    <source>
        <dbReference type="Proteomes" id="UP000293289"/>
    </source>
</evidence>